<accession>D3Q8A2</accession>
<gene>
    <name evidence="7" type="ordered locus">Snas_2800</name>
</gene>
<evidence type="ECO:0000256" key="4">
    <source>
        <dbReference type="ARBA" id="ARBA00023015"/>
    </source>
</evidence>
<keyword evidence="5" id="KW-0804">Transcription</keyword>
<dbReference type="Pfam" id="PF03861">
    <property type="entry name" value="ANTAR"/>
    <property type="match status" value="1"/>
</dbReference>
<dbReference type="InterPro" id="IPR036457">
    <property type="entry name" value="PPM-type-like_dom_sf"/>
</dbReference>
<dbReference type="EMBL" id="CP001778">
    <property type="protein sequence ID" value="ADD42476.1"/>
    <property type="molecule type" value="Genomic_DNA"/>
</dbReference>
<keyword evidence="4" id="KW-0805">Transcription regulation</keyword>
<dbReference type="InterPro" id="IPR036388">
    <property type="entry name" value="WH-like_DNA-bd_sf"/>
</dbReference>
<dbReference type="AlphaFoldDB" id="D3Q8A2"/>
<dbReference type="SUPFAM" id="SSF55781">
    <property type="entry name" value="GAF domain-like"/>
    <property type="match status" value="1"/>
</dbReference>
<evidence type="ECO:0000256" key="1">
    <source>
        <dbReference type="ARBA" id="ARBA00022679"/>
    </source>
</evidence>
<dbReference type="PANTHER" id="PTHR43156">
    <property type="entry name" value="STAGE II SPORULATION PROTEIN E-RELATED"/>
    <property type="match status" value="1"/>
</dbReference>
<dbReference type="InterPro" id="IPR001932">
    <property type="entry name" value="PPM-type_phosphatase-like_dom"/>
</dbReference>
<dbReference type="Gene3D" id="3.30.450.40">
    <property type="match status" value="1"/>
</dbReference>
<organism evidence="7 8">
    <name type="scientific">Stackebrandtia nassauensis (strain DSM 44728 / CIP 108903 / NRRL B-16338 / NBRC 102104 / LLR-40K-21)</name>
    <dbReference type="NCBI Taxonomy" id="446470"/>
    <lineage>
        <taxon>Bacteria</taxon>
        <taxon>Bacillati</taxon>
        <taxon>Actinomycetota</taxon>
        <taxon>Actinomycetes</taxon>
        <taxon>Glycomycetales</taxon>
        <taxon>Glycomycetaceae</taxon>
        <taxon>Stackebrandtia</taxon>
    </lineage>
</organism>
<protein>
    <submittedName>
        <fullName evidence="7">Putative PAS/PAC sensor protein</fullName>
    </submittedName>
</protein>
<dbReference type="Gene3D" id="3.30.450.20">
    <property type="entry name" value="PAS domain"/>
    <property type="match status" value="1"/>
</dbReference>
<keyword evidence="2" id="KW-0418">Kinase</keyword>
<dbReference type="SMART" id="SM01012">
    <property type="entry name" value="ANTAR"/>
    <property type="match status" value="1"/>
</dbReference>
<dbReference type="InterPro" id="IPR052016">
    <property type="entry name" value="Bact_Sigma-Reg"/>
</dbReference>
<dbReference type="RefSeq" id="WP_013018047.1">
    <property type="nucleotide sequence ID" value="NC_013947.1"/>
</dbReference>
<sequence>MAKSESGVPDSLEALAQTVVKLRSERDGLREAMRNRAVIEQAKGMLAERLSLDPEQAFRHMIEMSTRNNVKVAELAAAVVAGRQPEPDEPTEIAVDTAPPVPDVMDAPEADSPPIDPNALRSEVSLIGGRIEAATNFDEIAESLSVATSGWPAPANVILLLVEGDGALRLVGSAGLSPTTRSQWDRVPPIENVPVVAAVQNRAPVYLADLEAVSRQFPVVADRPHEALVAMPLMNGDEVVGVLELTWATSPTMDKHTRSHLLWLAEPAARQCHALSARSEAFTNTSISDDAVDTSLVSLFLEALSFPAVLLQPRYGENNQLLDFDPVYSNSAAAPVTTRPNGRPMSLMTALPDSGARQLLPAFAATLRGGQPCMLRDIKITTMRDGHPRMFNADIRGTRVWEKLLVTWRVESEPARHFGSLLNSEKTFGTGGFYWDLDNGEIRWTPGMYRLAGLDPEKGTPPVDTIVSLIHPRDQESLVKEAMETLKAGRELRKELRGHGDLDGRVFRVVATPELTPSGELKIVRGAVREITTDRRLGDQLRRERMSVAAARGERDNLRTALEPLLTPLRLRGGTAGVEISGHSLGCGAQSARSWYDAVDLPTGRVALIVGEVHGDQPTAPMLRLRLSTAAFALAGMNPAEAMSAANTAFIATVPDRTATMTLASLDPATGALTWATSGQASPVLSLASKSRNQATGSLGLPIGADSPLEFPLNQAEMEPGDQLLLYTEGLLMGPGNGGPRMFEALREAAAAASAELAFEKVSDAEPRVAEAEASLLLVRRES</sequence>
<dbReference type="GO" id="GO:0016301">
    <property type="term" value="F:kinase activity"/>
    <property type="evidence" value="ECO:0007669"/>
    <property type="project" value="UniProtKB-KW"/>
</dbReference>
<dbReference type="PANTHER" id="PTHR43156:SF2">
    <property type="entry name" value="STAGE II SPORULATION PROTEIN E"/>
    <property type="match status" value="1"/>
</dbReference>
<dbReference type="InterPro" id="IPR011006">
    <property type="entry name" value="CheY-like_superfamily"/>
</dbReference>
<evidence type="ECO:0000256" key="5">
    <source>
        <dbReference type="ARBA" id="ARBA00023163"/>
    </source>
</evidence>
<keyword evidence="3" id="KW-0378">Hydrolase</keyword>
<dbReference type="GO" id="GO:0003723">
    <property type="term" value="F:RNA binding"/>
    <property type="evidence" value="ECO:0007669"/>
    <property type="project" value="InterPro"/>
</dbReference>
<evidence type="ECO:0000256" key="3">
    <source>
        <dbReference type="ARBA" id="ARBA00022801"/>
    </source>
</evidence>
<dbReference type="PROSITE" id="PS50921">
    <property type="entry name" value="ANTAR"/>
    <property type="match status" value="1"/>
</dbReference>
<feature type="domain" description="ANTAR" evidence="6">
    <location>
        <begin position="19"/>
        <end position="80"/>
    </location>
</feature>
<proteinExistence type="predicted"/>
<dbReference type="SMART" id="SM00331">
    <property type="entry name" value="PP2C_SIG"/>
    <property type="match status" value="1"/>
</dbReference>
<dbReference type="eggNOG" id="COG2208">
    <property type="taxonomic scope" value="Bacteria"/>
</dbReference>
<dbReference type="SUPFAM" id="SSF52172">
    <property type="entry name" value="CheY-like"/>
    <property type="match status" value="1"/>
</dbReference>
<dbReference type="InterPro" id="IPR005561">
    <property type="entry name" value="ANTAR"/>
</dbReference>
<dbReference type="InterPro" id="IPR035965">
    <property type="entry name" value="PAS-like_dom_sf"/>
</dbReference>
<dbReference type="InterPro" id="IPR029016">
    <property type="entry name" value="GAF-like_dom_sf"/>
</dbReference>
<dbReference type="Gene3D" id="1.10.10.10">
    <property type="entry name" value="Winged helix-like DNA-binding domain superfamily/Winged helix DNA-binding domain"/>
    <property type="match status" value="1"/>
</dbReference>
<evidence type="ECO:0000313" key="7">
    <source>
        <dbReference type="EMBL" id="ADD42476.1"/>
    </source>
</evidence>
<dbReference type="InterPro" id="IPR003018">
    <property type="entry name" value="GAF"/>
</dbReference>
<evidence type="ECO:0000313" key="8">
    <source>
        <dbReference type="Proteomes" id="UP000000844"/>
    </source>
</evidence>
<evidence type="ECO:0000256" key="2">
    <source>
        <dbReference type="ARBA" id="ARBA00022777"/>
    </source>
</evidence>
<dbReference type="Proteomes" id="UP000000844">
    <property type="component" value="Chromosome"/>
</dbReference>
<dbReference type="HOGENOM" id="CLU_357844_0_0_11"/>
<dbReference type="Gene3D" id="3.60.40.10">
    <property type="entry name" value="PPM-type phosphatase domain"/>
    <property type="match status" value="1"/>
</dbReference>
<dbReference type="Pfam" id="PF07228">
    <property type="entry name" value="SpoIIE"/>
    <property type="match status" value="1"/>
</dbReference>
<keyword evidence="1" id="KW-0808">Transferase</keyword>
<dbReference type="KEGG" id="sna:Snas_2800"/>
<dbReference type="SUPFAM" id="SSF55785">
    <property type="entry name" value="PYP-like sensor domain (PAS domain)"/>
    <property type="match status" value="1"/>
</dbReference>
<evidence type="ECO:0000259" key="6">
    <source>
        <dbReference type="PROSITE" id="PS50921"/>
    </source>
</evidence>
<name>D3Q8A2_STANL</name>
<dbReference type="Pfam" id="PF13185">
    <property type="entry name" value="GAF_2"/>
    <property type="match status" value="1"/>
</dbReference>
<reference evidence="7 8" key="1">
    <citation type="journal article" date="2009" name="Stand. Genomic Sci.">
        <title>Complete genome sequence of Stackebrandtia nassauensis type strain (LLR-40K-21).</title>
        <authorList>
            <person name="Munk C."/>
            <person name="Lapidus A."/>
            <person name="Copeland A."/>
            <person name="Jando M."/>
            <person name="Mayilraj S."/>
            <person name="Glavina Del Rio T."/>
            <person name="Nolan M."/>
            <person name="Chen F."/>
            <person name="Lucas S."/>
            <person name="Tice H."/>
            <person name="Cheng J.F."/>
            <person name="Han C."/>
            <person name="Detter J.C."/>
            <person name="Bruce D."/>
            <person name="Goodwin L."/>
            <person name="Chain P."/>
            <person name="Pitluck S."/>
            <person name="Goker M."/>
            <person name="Ovchinikova G."/>
            <person name="Pati A."/>
            <person name="Ivanova N."/>
            <person name="Mavromatis K."/>
            <person name="Chen A."/>
            <person name="Palaniappan K."/>
            <person name="Land M."/>
            <person name="Hauser L."/>
            <person name="Chang Y.J."/>
            <person name="Jeffries C.D."/>
            <person name="Bristow J."/>
            <person name="Eisen J.A."/>
            <person name="Markowitz V."/>
            <person name="Hugenholtz P."/>
            <person name="Kyrpides N.C."/>
            <person name="Klenk H.P."/>
        </authorList>
    </citation>
    <scope>NUCLEOTIDE SEQUENCE [LARGE SCALE GENOMIC DNA]</scope>
    <source>
        <strain evidence="8">DSM 44728 / CIP 108903 / NRRL B-16338 / NBRC 102104 / LLR-40K-21</strain>
    </source>
</reference>
<keyword evidence="8" id="KW-1185">Reference proteome</keyword>
<dbReference type="GO" id="GO:0016791">
    <property type="term" value="F:phosphatase activity"/>
    <property type="evidence" value="ECO:0007669"/>
    <property type="project" value="TreeGrafter"/>
</dbReference>
<dbReference type="STRING" id="446470.Snas_2800"/>
<dbReference type="OrthoDB" id="7943561at2"/>